<feature type="chain" id="PRO_5032841535" evidence="1">
    <location>
        <begin position="19"/>
        <end position="108"/>
    </location>
</feature>
<comment type="caution">
    <text evidence="2">The sequence shown here is derived from an EMBL/GenBank/DDBJ whole genome shotgun (WGS) entry which is preliminary data.</text>
</comment>
<protein>
    <submittedName>
        <fullName evidence="2">Uncharacterized protein</fullName>
    </submittedName>
</protein>
<proteinExistence type="predicted"/>
<evidence type="ECO:0000313" key="3">
    <source>
        <dbReference type="Proteomes" id="UP000445000"/>
    </source>
</evidence>
<dbReference type="RefSeq" id="WP_161815225.1">
    <property type="nucleotide sequence ID" value="NZ_BLJN01000006.1"/>
</dbReference>
<keyword evidence="3" id="KW-1185">Reference proteome</keyword>
<reference evidence="3" key="1">
    <citation type="submission" date="2020-01" db="EMBL/GenBank/DDBJ databases">
        <title>'Steroidobacter agaridevorans' sp. nov., agar-degrading bacteria isolated from rhizosphere soils.</title>
        <authorList>
            <person name="Ikenaga M."/>
            <person name="Kataoka M."/>
            <person name="Murouchi A."/>
            <person name="Katsuragi S."/>
            <person name="Sakai M."/>
        </authorList>
    </citation>
    <scope>NUCLEOTIDE SEQUENCE [LARGE SCALE GENOMIC DNA]</scope>
    <source>
        <strain evidence="3">YU21-B</strain>
    </source>
</reference>
<organism evidence="2 3">
    <name type="scientific">Steroidobacter agaridevorans</name>
    <dbReference type="NCBI Taxonomy" id="2695856"/>
    <lineage>
        <taxon>Bacteria</taxon>
        <taxon>Pseudomonadati</taxon>
        <taxon>Pseudomonadota</taxon>
        <taxon>Gammaproteobacteria</taxon>
        <taxon>Steroidobacterales</taxon>
        <taxon>Steroidobacteraceae</taxon>
        <taxon>Steroidobacter</taxon>
    </lineage>
</organism>
<evidence type="ECO:0000256" key="1">
    <source>
        <dbReference type="SAM" id="SignalP"/>
    </source>
</evidence>
<feature type="signal peptide" evidence="1">
    <location>
        <begin position="1"/>
        <end position="18"/>
    </location>
</feature>
<dbReference type="AlphaFoldDB" id="A0A829YJU4"/>
<name>A0A829YJU4_9GAMM</name>
<accession>A0A829YJU4</accession>
<dbReference type="EMBL" id="BLJN01000006">
    <property type="protein sequence ID" value="GFE83627.1"/>
    <property type="molecule type" value="Genomic_DNA"/>
</dbReference>
<sequence length="108" mass="11958">MKYLLSLAVLLFAANAHAVDYINVRITGIGIVAGEEHIRFTIDQDPNVIFRTNQYSGDQLKRLVALVMAAYTAQSPVYLIRSNESTSSSQRHYTDALIVSVGTYTFDG</sequence>
<dbReference type="Proteomes" id="UP000445000">
    <property type="component" value="Unassembled WGS sequence"/>
</dbReference>
<evidence type="ECO:0000313" key="2">
    <source>
        <dbReference type="EMBL" id="GFE83627.1"/>
    </source>
</evidence>
<keyword evidence="1" id="KW-0732">Signal</keyword>
<gene>
    <name evidence="2" type="ORF">GCM10011487_56270</name>
</gene>